<reference evidence="2 3" key="1">
    <citation type="submission" date="2020-08" db="EMBL/GenBank/DDBJ databases">
        <title>A Genomic Blueprint of the Chicken Gut Microbiome.</title>
        <authorList>
            <person name="Gilroy R."/>
            <person name="Ravi A."/>
            <person name="Getino M."/>
            <person name="Pursley I."/>
            <person name="Horton D.L."/>
            <person name="Alikhan N.-F."/>
            <person name="Baker D."/>
            <person name="Gharbi K."/>
            <person name="Hall N."/>
            <person name="Watson M."/>
            <person name="Adriaenssens E.M."/>
            <person name="Foster-Nyarko E."/>
            <person name="Jarju S."/>
            <person name="Secka A."/>
            <person name="Antonio M."/>
            <person name="Oren A."/>
            <person name="Chaudhuri R."/>
            <person name="La Ragione R.M."/>
            <person name="Hildebrand F."/>
            <person name="Pallen M.J."/>
        </authorList>
    </citation>
    <scope>NUCLEOTIDE SEQUENCE [LARGE SCALE GENOMIC DNA]</scope>
    <source>
        <strain evidence="2 3">Sa2CVA6</strain>
    </source>
</reference>
<keyword evidence="1" id="KW-0812">Transmembrane</keyword>
<accession>A0ABR8SF41</accession>
<dbReference type="Proteomes" id="UP000634919">
    <property type="component" value="Unassembled WGS sequence"/>
</dbReference>
<evidence type="ECO:0000313" key="2">
    <source>
        <dbReference type="EMBL" id="MBD7962106.1"/>
    </source>
</evidence>
<gene>
    <name evidence="2" type="ORF">H9646_16675</name>
</gene>
<dbReference type="RefSeq" id="WP_191724520.1">
    <property type="nucleotide sequence ID" value="NZ_JACSQK010000009.1"/>
</dbReference>
<keyword evidence="1" id="KW-1133">Transmembrane helix</keyword>
<evidence type="ECO:0000256" key="1">
    <source>
        <dbReference type="SAM" id="Phobius"/>
    </source>
</evidence>
<keyword evidence="3" id="KW-1185">Reference proteome</keyword>
<comment type="caution">
    <text evidence="2">The sequence shown here is derived from an EMBL/GenBank/DDBJ whole genome shotgun (WGS) entry which is preliminary data.</text>
</comment>
<proteinExistence type="predicted"/>
<evidence type="ECO:0000313" key="3">
    <source>
        <dbReference type="Proteomes" id="UP000634919"/>
    </source>
</evidence>
<keyword evidence="1" id="KW-0472">Membrane</keyword>
<feature type="transmembrane region" description="Helical" evidence="1">
    <location>
        <begin position="26"/>
        <end position="43"/>
    </location>
</feature>
<sequence length="45" mass="4973">MTKALPNFKSRVTAFEYVGTQTIRRALQLAFAFVAVILVTAFAPI</sequence>
<dbReference type="EMBL" id="JACSQK010000009">
    <property type="protein sequence ID" value="MBD7962106.1"/>
    <property type="molecule type" value="Genomic_DNA"/>
</dbReference>
<organism evidence="2 3">
    <name type="scientific">Comamonas avium</name>
    <dbReference type="NCBI Taxonomy" id="2762231"/>
    <lineage>
        <taxon>Bacteria</taxon>
        <taxon>Pseudomonadati</taxon>
        <taxon>Pseudomonadota</taxon>
        <taxon>Betaproteobacteria</taxon>
        <taxon>Burkholderiales</taxon>
        <taxon>Comamonadaceae</taxon>
        <taxon>Comamonas</taxon>
    </lineage>
</organism>
<name>A0ABR8SF41_9BURK</name>
<protein>
    <submittedName>
        <fullName evidence="2">Uncharacterized protein</fullName>
    </submittedName>
</protein>